<dbReference type="PANTHER" id="PTHR30363:SF4">
    <property type="entry name" value="GLYCEROL-3-PHOSPHATE REGULON REPRESSOR"/>
    <property type="match status" value="1"/>
</dbReference>
<keyword evidence="3" id="KW-0805">Transcription regulation</keyword>
<dbReference type="InterPro" id="IPR050313">
    <property type="entry name" value="Carb_Metab_HTH_regulators"/>
</dbReference>
<dbReference type="Gene3D" id="1.10.10.10">
    <property type="entry name" value="Winged helix-like DNA-binding domain superfamily/Winged helix DNA-binding domain"/>
    <property type="match status" value="1"/>
</dbReference>
<dbReference type="InterPro" id="IPR036388">
    <property type="entry name" value="WH-like_DNA-bd_sf"/>
</dbReference>
<dbReference type="PRINTS" id="PR00037">
    <property type="entry name" value="HTHLACR"/>
</dbReference>
<sequence>MKGEGVLLKQERQQKILEILNGEQRVIASDLSQRLFVSEDTIRRDLKELDNKGLIRRVHSGAMRIGPPVVDFSTRKNVMNELKMDLAKKALEFIKEDMVLLIDGGTTNLHFVNQLPLTLKATVITNSPPIAMALTNHNDIEVIMIGGTLFKESMVNLGVNTVEFLDNIRADLYVMGIHKIDPNIGISVPSLGEAEVKRKMASVSNEILAMVTSDKLNTFSNHIVTPASALTYLITDNDQSDILSSYHSQQITVVNE</sequence>
<dbReference type="STRING" id="86666.SAMN04490247_2405"/>
<dbReference type="Pfam" id="PF08220">
    <property type="entry name" value="HTH_DeoR"/>
    <property type="match status" value="1"/>
</dbReference>
<dbReference type="PROSITE" id="PS00894">
    <property type="entry name" value="HTH_DEOR_1"/>
    <property type="match status" value="1"/>
</dbReference>
<dbReference type="EMBL" id="FNEV01000007">
    <property type="protein sequence ID" value="SDJ57416.1"/>
    <property type="molecule type" value="Genomic_DNA"/>
</dbReference>
<proteinExistence type="predicted"/>
<dbReference type="SUPFAM" id="SSF46785">
    <property type="entry name" value="Winged helix' DNA-binding domain"/>
    <property type="match status" value="1"/>
</dbReference>
<dbReference type="InterPro" id="IPR014036">
    <property type="entry name" value="DeoR-like_C"/>
</dbReference>
<dbReference type="GO" id="GO:0003700">
    <property type="term" value="F:DNA-binding transcription factor activity"/>
    <property type="evidence" value="ECO:0007669"/>
    <property type="project" value="InterPro"/>
</dbReference>
<evidence type="ECO:0000256" key="3">
    <source>
        <dbReference type="ARBA" id="ARBA00023015"/>
    </source>
</evidence>
<evidence type="ECO:0000313" key="9">
    <source>
        <dbReference type="Proteomes" id="UP000199225"/>
    </source>
</evidence>
<evidence type="ECO:0000256" key="5">
    <source>
        <dbReference type="ARBA" id="ARBA00023163"/>
    </source>
</evidence>
<dbReference type="InterPro" id="IPR037171">
    <property type="entry name" value="NagB/RpiA_transferase-like"/>
</dbReference>
<dbReference type="InterPro" id="IPR001034">
    <property type="entry name" value="DeoR_HTH"/>
</dbReference>
<gene>
    <name evidence="8" type="ORF">SAMN04490247_2405</name>
</gene>
<reference evidence="9" key="1">
    <citation type="submission" date="2016-10" db="EMBL/GenBank/DDBJ databases">
        <authorList>
            <person name="Varghese N."/>
            <person name="Submissions S."/>
        </authorList>
    </citation>
    <scope>NUCLEOTIDE SEQUENCE [LARGE SCALE GENOMIC DNA]</scope>
    <source>
        <strain evidence="9">DSM 4771</strain>
    </source>
</reference>
<evidence type="ECO:0000313" key="8">
    <source>
        <dbReference type="EMBL" id="SDJ57416.1"/>
    </source>
</evidence>
<evidence type="ECO:0000259" key="7">
    <source>
        <dbReference type="PROSITE" id="PS51000"/>
    </source>
</evidence>
<protein>
    <recommendedName>
        <fullName evidence="1">Lactose phosphotransferase system repressor</fullName>
    </recommendedName>
</protein>
<dbReference type="Proteomes" id="UP000199225">
    <property type="component" value="Unassembled WGS sequence"/>
</dbReference>
<dbReference type="PROSITE" id="PS51000">
    <property type="entry name" value="HTH_DEOR_2"/>
    <property type="match status" value="1"/>
</dbReference>
<dbReference type="InterPro" id="IPR018356">
    <property type="entry name" value="Tscrpt_reg_HTH_DeoR_CS"/>
</dbReference>
<dbReference type="SMART" id="SM00420">
    <property type="entry name" value="HTH_DEOR"/>
    <property type="match status" value="1"/>
</dbReference>
<dbReference type="InterPro" id="IPR036390">
    <property type="entry name" value="WH_DNA-bd_sf"/>
</dbReference>
<dbReference type="SUPFAM" id="SSF100950">
    <property type="entry name" value="NagB/RpiA/CoA transferase-like"/>
    <property type="match status" value="1"/>
</dbReference>
<accession>A0A1G8UU57</accession>
<dbReference type="Gene3D" id="3.40.50.1360">
    <property type="match status" value="1"/>
</dbReference>
<keyword evidence="4 8" id="KW-0238">DNA-binding</keyword>
<dbReference type="AlphaFoldDB" id="A0A1G8UU57"/>
<dbReference type="SMART" id="SM01134">
    <property type="entry name" value="DeoRC"/>
    <property type="match status" value="1"/>
</dbReference>
<evidence type="ECO:0000256" key="6">
    <source>
        <dbReference type="ARBA" id="ARBA00024937"/>
    </source>
</evidence>
<keyword evidence="2" id="KW-0678">Repressor</keyword>
<dbReference type="PANTHER" id="PTHR30363">
    <property type="entry name" value="HTH-TYPE TRANSCRIPTIONAL REGULATOR SRLR-RELATED"/>
    <property type="match status" value="1"/>
</dbReference>
<keyword evidence="5" id="KW-0804">Transcription</keyword>
<feature type="domain" description="HTH deoR-type" evidence="7">
    <location>
        <begin position="9"/>
        <end position="64"/>
    </location>
</feature>
<evidence type="ECO:0000256" key="4">
    <source>
        <dbReference type="ARBA" id="ARBA00023125"/>
    </source>
</evidence>
<dbReference type="GO" id="GO:0003677">
    <property type="term" value="F:DNA binding"/>
    <property type="evidence" value="ECO:0007669"/>
    <property type="project" value="UniProtKB-KW"/>
</dbReference>
<evidence type="ECO:0000256" key="2">
    <source>
        <dbReference type="ARBA" id="ARBA00022491"/>
    </source>
</evidence>
<organism evidence="8 9">
    <name type="scientific">Salimicrobium halophilum</name>
    <dbReference type="NCBI Taxonomy" id="86666"/>
    <lineage>
        <taxon>Bacteria</taxon>
        <taxon>Bacillati</taxon>
        <taxon>Bacillota</taxon>
        <taxon>Bacilli</taxon>
        <taxon>Bacillales</taxon>
        <taxon>Bacillaceae</taxon>
        <taxon>Salimicrobium</taxon>
    </lineage>
</organism>
<comment type="function">
    <text evidence="6">Repressor of the lactose catabolism operon. Galactose-6-phosphate is the inducer.</text>
</comment>
<dbReference type="Pfam" id="PF00455">
    <property type="entry name" value="DeoRC"/>
    <property type="match status" value="1"/>
</dbReference>
<keyword evidence="9" id="KW-1185">Reference proteome</keyword>
<name>A0A1G8UU57_9BACI</name>
<evidence type="ECO:0000256" key="1">
    <source>
        <dbReference type="ARBA" id="ARBA00021390"/>
    </source>
</evidence>